<dbReference type="AlphaFoldDB" id="E1STF2"/>
<proteinExistence type="predicted"/>
<dbReference type="InterPro" id="IPR014710">
    <property type="entry name" value="RmlC-like_jellyroll"/>
</dbReference>
<name>E1STF2_FERBD</name>
<gene>
    <name evidence="2" type="ordered locus">Fbal_2984</name>
</gene>
<dbReference type="GeneID" id="67183210"/>
<dbReference type="OrthoDB" id="2988517at2"/>
<dbReference type="Pfam" id="PF12973">
    <property type="entry name" value="Cupin_7"/>
    <property type="match status" value="1"/>
</dbReference>
<reference evidence="2 3" key="1">
    <citation type="journal article" date="2010" name="Stand. Genomic Sci.">
        <title>Complete genome sequence of Ferrimonas balearica type strain (PAT).</title>
        <authorList>
            <person name="Nolan M."/>
            <person name="Sikorski J."/>
            <person name="Davenport K."/>
            <person name="Lucas S."/>
            <person name="Glavina Del Rio T."/>
            <person name="Tice H."/>
            <person name="Cheng J."/>
            <person name="Goodwin L."/>
            <person name="Pitluck S."/>
            <person name="Liolios K."/>
            <person name="Ivanova N."/>
            <person name="Mavromatis K."/>
            <person name="Ovchinnikova G."/>
            <person name="Pati A."/>
            <person name="Chen A."/>
            <person name="Palaniappan K."/>
            <person name="Land M."/>
            <person name="Hauser L."/>
            <person name="Chang Y."/>
            <person name="Jeffries C."/>
            <person name="Tapia R."/>
            <person name="Brettin T."/>
            <person name="Detter J."/>
            <person name="Han C."/>
            <person name="Yasawong M."/>
            <person name="Rohde M."/>
            <person name="Tindall B."/>
            <person name="Goker M."/>
            <person name="Woyke T."/>
            <person name="Bristow J."/>
            <person name="Eisen J."/>
            <person name="Markowitz V."/>
            <person name="Hugenholtz P."/>
            <person name="Kyrpides N."/>
            <person name="Klenk H."/>
            <person name="Lapidus A."/>
        </authorList>
    </citation>
    <scope>NUCLEOTIDE SEQUENCE [LARGE SCALE GENOMIC DNA]</scope>
    <source>
        <strain evidence="3">DSM 9799 / CCM 4581 / KCTC 23876 / PAT</strain>
    </source>
</reference>
<dbReference type="KEGG" id="fbl:Fbal_2984"/>
<accession>E1STF2</accession>
<feature type="domain" description="ChrR-like cupin" evidence="1">
    <location>
        <begin position="116"/>
        <end position="201"/>
    </location>
</feature>
<dbReference type="InterPro" id="IPR041916">
    <property type="entry name" value="Anti_sigma_zinc_sf"/>
</dbReference>
<dbReference type="STRING" id="550540.Fbal_2984"/>
<organism evidence="2 3">
    <name type="scientific">Ferrimonas balearica (strain DSM 9799 / CCM 4581 / KCTC 23876 / PAT)</name>
    <dbReference type="NCBI Taxonomy" id="550540"/>
    <lineage>
        <taxon>Bacteria</taxon>
        <taxon>Pseudomonadati</taxon>
        <taxon>Pseudomonadota</taxon>
        <taxon>Gammaproteobacteria</taxon>
        <taxon>Alteromonadales</taxon>
        <taxon>Ferrimonadaceae</taxon>
        <taxon>Ferrimonas</taxon>
    </lineage>
</organism>
<dbReference type="CDD" id="cd20301">
    <property type="entry name" value="cupin_ChrR"/>
    <property type="match status" value="1"/>
</dbReference>
<evidence type="ECO:0000313" key="2">
    <source>
        <dbReference type="EMBL" id="ADN77186.1"/>
    </source>
</evidence>
<dbReference type="Gene3D" id="1.10.10.1320">
    <property type="entry name" value="Anti-sigma factor, zinc-finger domain"/>
    <property type="match status" value="1"/>
</dbReference>
<dbReference type="InterPro" id="IPR012807">
    <property type="entry name" value="Anti-sigma_ChrR"/>
</dbReference>
<evidence type="ECO:0000259" key="1">
    <source>
        <dbReference type="Pfam" id="PF12973"/>
    </source>
</evidence>
<protein>
    <submittedName>
        <fullName evidence="2">Anti-ECFsigma factor, ChrR</fullName>
    </submittedName>
</protein>
<sequence>MNTINHHPDKAWLDAYAEGQLYGGKALLLAAHLEFCPVCRHHVAQREQALSERCWHHDSSHQEQDATEAMLADMLSSLPDTPLVAPAPEAPVELQLEHRRFVLPRVLARQMPHLGSWSRLPGGLHQARLNAQGDDDRFFFIHMDPNTSVPQHTHHGEELTLVLHGGFADDRGEYKMGDFIHLDGRHEHQPFTDADEDCLVISALDKPLQFTSGLARVLNPLSQLFFR</sequence>
<dbReference type="eggNOG" id="COG3806">
    <property type="taxonomic scope" value="Bacteria"/>
</dbReference>
<dbReference type="HOGENOM" id="CLU_090912_0_0_6"/>
<evidence type="ECO:0000313" key="3">
    <source>
        <dbReference type="Proteomes" id="UP000006683"/>
    </source>
</evidence>
<dbReference type="InterPro" id="IPR025979">
    <property type="entry name" value="ChrR-like_cupin_dom"/>
</dbReference>
<dbReference type="SUPFAM" id="SSF51182">
    <property type="entry name" value="RmlC-like cupins"/>
    <property type="match status" value="1"/>
</dbReference>
<dbReference type="RefSeq" id="WP_013346492.1">
    <property type="nucleotide sequence ID" value="NC_014541.1"/>
</dbReference>
<keyword evidence="3" id="KW-1185">Reference proteome</keyword>
<dbReference type="EMBL" id="CP002209">
    <property type="protein sequence ID" value="ADN77186.1"/>
    <property type="molecule type" value="Genomic_DNA"/>
</dbReference>
<dbReference type="InterPro" id="IPR011051">
    <property type="entry name" value="RmlC_Cupin_sf"/>
</dbReference>
<dbReference type="Proteomes" id="UP000006683">
    <property type="component" value="Chromosome"/>
</dbReference>
<dbReference type="NCBIfam" id="TIGR02451">
    <property type="entry name" value="anti_sig_ChrR"/>
    <property type="match status" value="1"/>
</dbReference>
<dbReference type="Gene3D" id="2.60.120.10">
    <property type="entry name" value="Jelly Rolls"/>
    <property type="match status" value="1"/>
</dbReference>